<comment type="caution">
    <text evidence="1">The sequence shown here is derived from an EMBL/GenBank/DDBJ whole genome shotgun (WGS) entry which is preliminary data.</text>
</comment>
<gene>
    <name evidence="1" type="ORF">ACFPIH_02925</name>
</gene>
<evidence type="ECO:0000313" key="1">
    <source>
        <dbReference type="EMBL" id="MFC4498484.1"/>
    </source>
</evidence>
<evidence type="ECO:0000313" key="2">
    <source>
        <dbReference type="Proteomes" id="UP001595839"/>
    </source>
</evidence>
<dbReference type="Proteomes" id="UP001595839">
    <property type="component" value="Unassembled WGS sequence"/>
</dbReference>
<organism evidence="1 2">
    <name type="scientific">Streptomyces vulcanius</name>
    <dbReference type="NCBI Taxonomy" id="1441876"/>
    <lineage>
        <taxon>Bacteria</taxon>
        <taxon>Bacillati</taxon>
        <taxon>Actinomycetota</taxon>
        <taxon>Actinomycetes</taxon>
        <taxon>Kitasatosporales</taxon>
        <taxon>Streptomycetaceae</taxon>
        <taxon>Streptomyces</taxon>
    </lineage>
</organism>
<proteinExistence type="predicted"/>
<name>A0ABV9AFH9_9ACTN</name>
<accession>A0ABV9AFH9</accession>
<reference evidence="2" key="1">
    <citation type="journal article" date="2019" name="Int. J. Syst. Evol. Microbiol.">
        <title>The Global Catalogue of Microorganisms (GCM) 10K type strain sequencing project: providing services to taxonomists for standard genome sequencing and annotation.</title>
        <authorList>
            <consortium name="The Broad Institute Genomics Platform"/>
            <consortium name="The Broad Institute Genome Sequencing Center for Infectious Disease"/>
            <person name="Wu L."/>
            <person name="Ma J."/>
        </authorList>
    </citation>
    <scope>NUCLEOTIDE SEQUENCE [LARGE SCALE GENOMIC DNA]</scope>
    <source>
        <strain evidence="2">CGMCC 4.7177</strain>
    </source>
</reference>
<protein>
    <submittedName>
        <fullName evidence="1">Uncharacterized protein</fullName>
    </submittedName>
</protein>
<dbReference type="EMBL" id="JBHSFK010000002">
    <property type="protein sequence ID" value="MFC4498484.1"/>
    <property type="molecule type" value="Genomic_DNA"/>
</dbReference>
<dbReference type="RefSeq" id="WP_381167849.1">
    <property type="nucleotide sequence ID" value="NZ_JBHSFK010000002.1"/>
</dbReference>
<sequence>MPDKPREQATGRISHRDKEGQPLELLEWAALYEDHAYRLVAETEFDDVLVRTMWEGIDAGVVGAGDMFHTGVRRAGRWSDAWAGHHPCTLIEAEAAHELVVAKVREQPPASAEN</sequence>
<keyword evidence="2" id="KW-1185">Reference proteome</keyword>